<dbReference type="Proteomes" id="UP000762676">
    <property type="component" value="Unassembled WGS sequence"/>
</dbReference>
<protein>
    <submittedName>
        <fullName evidence="1">Uncharacterized protein</fullName>
    </submittedName>
</protein>
<comment type="caution">
    <text evidence="1">The sequence shown here is derived from an EMBL/GenBank/DDBJ whole genome shotgun (WGS) entry which is preliminary data.</text>
</comment>
<evidence type="ECO:0000313" key="2">
    <source>
        <dbReference type="Proteomes" id="UP000762676"/>
    </source>
</evidence>
<evidence type="ECO:0000313" key="1">
    <source>
        <dbReference type="EMBL" id="GFR61487.1"/>
    </source>
</evidence>
<proteinExistence type="predicted"/>
<name>A0AAV4EL85_9GAST</name>
<organism evidence="1 2">
    <name type="scientific">Elysia marginata</name>
    <dbReference type="NCBI Taxonomy" id="1093978"/>
    <lineage>
        <taxon>Eukaryota</taxon>
        <taxon>Metazoa</taxon>
        <taxon>Spiralia</taxon>
        <taxon>Lophotrochozoa</taxon>
        <taxon>Mollusca</taxon>
        <taxon>Gastropoda</taxon>
        <taxon>Heterobranchia</taxon>
        <taxon>Euthyneura</taxon>
        <taxon>Panpulmonata</taxon>
        <taxon>Sacoglossa</taxon>
        <taxon>Placobranchoidea</taxon>
        <taxon>Plakobranchidae</taxon>
        <taxon>Elysia</taxon>
    </lineage>
</organism>
<accession>A0AAV4EL85</accession>
<gene>
    <name evidence="1" type="ORF">ElyMa_001848400</name>
</gene>
<dbReference type="EMBL" id="BMAT01003739">
    <property type="protein sequence ID" value="GFR61487.1"/>
    <property type="molecule type" value="Genomic_DNA"/>
</dbReference>
<reference evidence="1 2" key="1">
    <citation type="journal article" date="2021" name="Elife">
        <title>Chloroplast acquisition without the gene transfer in kleptoplastic sea slugs, Plakobranchus ocellatus.</title>
        <authorList>
            <person name="Maeda T."/>
            <person name="Takahashi S."/>
            <person name="Yoshida T."/>
            <person name="Shimamura S."/>
            <person name="Takaki Y."/>
            <person name="Nagai Y."/>
            <person name="Toyoda A."/>
            <person name="Suzuki Y."/>
            <person name="Arimoto A."/>
            <person name="Ishii H."/>
            <person name="Satoh N."/>
            <person name="Nishiyama T."/>
            <person name="Hasebe M."/>
            <person name="Maruyama T."/>
            <person name="Minagawa J."/>
            <person name="Obokata J."/>
            <person name="Shigenobu S."/>
        </authorList>
    </citation>
    <scope>NUCLEOTIDE SEQUENCE [LARGE SCALE GENOMIC DNA]</scope>
</reference>
<keyword evidence="2" id="KW-1185">Reference proteome</keyword>
<dbReference type="AlphaFoldDB" id="A0AAV4EL85"/>
<sequence>MCECGDTAETLNTFFKTACYTKKKEKKFVSLLQSRHTELSNKLFGQSLIELKTKIHLHPFLRNISTGSKKLLAAPPSLSIFTNYTYFSCWATIGQSSKVNYYTVRMCVTLPVVGKKSKELSQTRPSFKLICAACETASDTHSTDVITEKKLINLAKVAYRVP</sequence>